<organism evidence="3">
    <name type="scientific">Ananas comosus var. bracteatus</name>
    <name type="common">red pineapple</name>
    <dbReference type="NCBI Taxonomy" id="296719"/>
    <lineage>
        <taxon>Eukaryota</taxon>
        <taxon>Viridiplantae</taxon>
        <taxon>Streptophyta</taxon>
        <taxon>Embryophyta</taxon>
        <taxon>Tracheophyta</taxon>
        <taxon>Spermatophyta</taxon>
        <taxon>Magnoliopsida</taxon>
        <taxon>Liliopsida</taxon>
        <taxon>Poales</taxon>
        <taxon>Bromeliaceae</taxon>
        <taxon>Bromelioideae</taxon>
        <taxon>Ananas</taxon>
    </lineage>
</organism>
<evidence type="ECO:0000259" key="2">
    <source>
        <dbReference type="Pfam" id="PF14244"/>
    </source>
</evidence>
<sequence length="330" mass="37078">MLTSEGANGNTKPVDSTKPVYSDSPYYLHPSDNPDTVFVSCPLNGDNYPTWRRAMQNALNAKYKMGFVDGSITKPVDNSPDVHSWVKCNSMVISWIFNALSRDLHDSVAYADTAREIWVDLDQRFSQGNAPRVHQLKRGLSLINQGNLSVAAYYTKLKPLWDKLHLYEMVPSCTSGATKAYGATRETEKVHQFLMGLNDNFNTIRSQILSTEPLPSLSKVYSIVTQEEKQQVVASSRLPIVEATALVAKAKNIRTNQTKLRERCDHCKKSGHSRERCFEIIGYPPNWRTHNVKEQQSIKITDRSKIFLAPRGSFAAATIKEQPSANESPI</sequence>
<evidence type="ECO:0000259" key="1">
    <source>
        <dbReference type="Pfam" id="PF03732"/>
    </source>
</evidence>
<dbReference type="InterPro" id="IPR029472">
    <property type="entry name" value="Copia-like_N"/>
</dbReference>
<dbReference type="Pfam" id="PF14244">
    <property type="entry name" value="Retrotran_gag_3"/>
    <property type="match status" value="1"/>
</dbReference>
<proteinExistence type="predicted"/>
<dbReference type="Pfam" id="PF03732">
    <property type="entry name" value="Retrotrans_gag"/>
    <property type="match status" value="1"/>
</dbReference>
<dbReference type="InterPro" id="IPR005162">
    <property type="entry name" value="Retrotrans_gag_dom"/>
</dbReference>
<feature type="domain" description="Retrotransposon Copia-like N-terminal" evidence="2">
    <location>
        <begin position="29"/>
        <end position="75"/>
    </location>
</feature>
<accession>A0A6V7PM14</accession>
<reference evidence="3" key="1">
    <citation type="submission" date="2020-07" db="EMBL/GenBank/DDBJ databases">
        <authorList>
            <person name="Lin J."/>
        </authorList>
    </citation>
    <scope>NUCLEOTIDE SEQUENCE</scope>
</reference>
<feature type="domain" description="Retrotransposon gag" evidence="1">
    <location>
        <begin position="114"/>
        <end position="199"/>
    </location>
</feature>
<dbReference type="AlphaFoldDB" id="A0A6V7PM14"/>
<evidence type="ECO:0008006" key="4">
    <source>
        <dbReference type="Google" id="ProtNLM"/>
    </source>
</evidence>
<protein>
    <recommendedName>
        <fullName evidence="4">Retrotransposon Copia-like N-terminal domain-containing protein</fullName>
    </recommendedName>
</protein>
<dbReference type="PANTHER" id="PTHR37610">
    <property type="entry name" value="CCHC-TYPE DOMAIN-CONTAINING PROTEIN"/>
    <property type="match status" value="1"/>
</dbReference>
<evidence type="ECO:0000313" key="3">
    <source>
        <dbReference type="EMBL" id="CAD1831708.1"/>
    </source>
</evidence>
<name>A0A6V7PM14_ANACO</name>
<dbReference type="EMBL" id="LR862149">
    <property type="protein sequence ID" value="CAD1831708.1"/>
    <property type="molecule type" value="Genomic_DNA"/>
</dbReference>
<gene>
    <name evidence="3" type="ORF">CB5_LOCUS14919</name>
</gene>
<dbReference type="PANTHER" id="PTHR37610:SF97">
    <property type="entry name" value="RETROTRANSPOSON GAG DOMAIN-CONTAINING PROTEIN"/>
    <property type="match status" value="1"/>
</dbReference>